<keyword evidence="3" id="KW-0519">Myristate</keyword>
<feature type="binding site" evidence="12">
    <location>
        <position position="47"/>
    </location>
    <ligand>
        <name>Mg(2+)</name>
        <dbReference type="ChEBI" id="CHEBI:18420"/>
    </ligand>
</feature>
<dbReference type="PROSITE" id="PS51882">
    <property type="entry name" value="G_ALPHA"/>
    <property type="match status" value="1"/>
</dbReference>
<feature type="binding site" evidence="11">
    <location>
        <position position="325"/>
    </location>
    <ligand>
        <name>GTP</name>
        <dbReference type="ChEBI" id="CHEBI:37565"/>
    </ligand>
</feature>
<keyword evidence="9" id="KW-0807">Transducer</keyword>
<dbReference type="InterPro" id="IPR027417">
    <property type="entry name" value="P-loop_NTPase"/>
</dbReference>
<keyword evidence="4 12" id="KW-0479">Metal-binding</keyword>
<evidence type="ECO:0000256" key="11">
    <source>
        <dbReference type="PIRSR" id="PIRSR601019-1"/>
    </source>
</evidence>
<evidence type="ECO:0000256" key="12">
    <source>
        <dbReference type="PIRSR" id="PIRSR601019-2"/>
    </source>
</evidence>
<feature type="binding site" evidence="11">
    <location>
        <begin position="200"/>
        <end position="204"/>
    </location>
    <ligand>
        <name>GTP</name>
        <dbReference type="ChEBI" id="CHEBI:37565"/>
    </ligand>
</feature>
<evidence type="ECO:0000256" key="6">
    <source>
        <dbReference type="ARBA" id="ARBA00022842"/>
    </source>
</evidence>
<sequence>MGCNTSTIAGPETKQNEEVESYLRQANKEAMLDFRILLLGAGESGKSTVVKQLKSIYKLPVDDAELQSYAANIHKNTVLCMQVLLEAGETLNIELSNPETKRRANNIRSFQFEQDVKQMPANIGLDIEELWKDPDIQTIWDRRSEYWFLDATPYYFENIERFLDEDFRPTEEDCIMTRVRTTGISVTEFDDGPVHFRVVDVGGQRNERKKWIHCFDDVKALLFVVNLAGYDQVMFEDPSQNRMQESLTLFGQICNNPIFADTPTFLMLNKKDLFEQMIQKTDLSKCFPEYRGGPDTKVALEFIKSQFQAKLQPSNKTLNTHYIAARYKKDIKFTWDEVKSVLLEENKKILLKATREIKRKNTQKILNTSVESESANGWKSTITILPVTGFNSDEIPDAQRSRSAIHVIVPYDVKIRSYFLVELDFADSDIHSRISDSSKLASIPLSLESCFANLTASSEISTPVTFAPSLAKHNESCPELHCRCSKSNPLMSPSRFFSSSNNVSQPSLRSFA</sequence>
<dbReference type="Gene3D" id="3.40.50.300">
    <property type="entry name" value="P-loop containing nucleotide triphosphate hydrolases"/>
    <property type="match status" value="1"/>
</dbReference>
<dbReference type="PANTHER" id="PTHR10218:SF193">
    <property type="entry name" value="GUANINE NUCLEOTIDE-BINDING PROTEIN ALPHA-8 SUBUNIT"/>
    <property type="match status" value="1"/>
</dbReference>
<feature type="binding site" evidence="11">
    <location>
        <begin position="269"/>
        <end position="272"/>
    </location>
    <ligand>
        <name>GTP</name>
        <dbReference type="ChEBI" id="CHEBI:37565"/>
    </ligand>
</feature>
<evidence type="ECO:0000256" key="1">
    <source>
        <dbReference type="ARBA" id="ARBA00005804"/>
    </source>
</evidence>
<dbReference type="FunFam" id="1.10.400.10:FF:000030">
    <property type="entry name" value="Guanine nucleotide-binding protein alpha-8 subunit"/>
    <property type="match status" value="1"/>
</dbReference>
<evidence type="ECO:0000256" key="7">
    <source>
        <dbReference type="ARBA" id="ARBA00023134"/>
    </source>
</evidence>
<keyword evidence="5 11" id="KW-0547">Nucleotide-binding</keyword>
<dbReference type="GO" id="GO:0001664">
    <property type="term" value="F:G protein-coupled receptor binding"/>
    <property type="evidence" value="ECO:0007669"/>
    <property type="project" value="TreeGrafter"/>
</dbReference>
<dbReference type="InterPro" id="IPR001019">
    <property type="entry name" value="Gprotein_alpha_su"/>
</dbReference>
<keyword evidence="14" id="KW-1185">Reference proteome</keyword>
<dbReference type="PRINTS" id="PR00318">
    <property type="entry name" value="GPROTEINA"/>
</dbReference>
<dbReference type="GO" id="GO:0031683">
    <property type="term" value="F:G-protein beta/gamma-subunit complex binding"/>
    <property type="evidence" value="ECO:0007669"/>
    <property type="project" value="InterPro"/>
</dbReference>
<dbReference type="SMART" id="SM00275">
    <property type="entry name" value="G_alpha"/>
    <property type="match status" value="1"/>
</dbReference>
<protein>
    <submittedName>
        <fullName evidence="13">G-protein subunit alpha 8</fullName>
    </submittedName>
</protein>
<evidence type="ECO:0000313" key="13">
    <source>
        <dbReference type="EMBL" id="EFA86001.1"/>
    </source>
</evidence>
<evidence type="ECO:0000256" key="3">
    <source>
        <dbReference type="ARBA" id="ARBA00022707"/>
    </source>
</evidence>
<dbReference type="RefSeq" id="XP_020438107.1">
    <property type="nucleotide sequence ID" value="XM_020572249.1"/>
</dbReference>
<keyword evidence="8" id="KW-0564">Palmitate</keyword>
<dbReference type="Pfam" id="PF00503">
    <property type="entry name" value="G-alpha"/>
    <property type="match status" value="1"/>
</dbReference>
<dbReference type="FunFam" id="3.40.50.300:FF:000181">
    <property type="entry name" value="Guanine nucleotide-binding protein subunit alpha"/>
    <property type="match status" value="1"/>
</dbReference>
<dbReference type="GO" id="GO:0007188">
    <property type="term" value="P:adenylate cyclase-modulating G protein-coupled receptor signaling pathway"/>
    <property type="evidence" value="ECO:0007669"/>
    <property type="project" value="TreeGrafter"/>
</dbReference>
<evidence type="ECO:0000256" key="4">
    <source>
        <dbReference type="ARBA" id="ARBA00022723"/>
    </source>
</evidence>
<dbReference type="AlphaFoldDB" id="D3AYH4"/>
<dbReference type="Gene3D" id="1.10.400.10">
    <property type="entry name" value="GI Alpha 1, domain 2-like"/>
    <property type="match status" value="1"/>
</dbReference>
<evidence type="ECO:0000256" key="2">
    <source>
        <dbReference type="ARBA" id="ARBA00011356"/>
    </source>
</evidence>
<dbReference type="CDD" id="cd00066">
    <property type="entry name" value="G-alpha"/>
    <property type="match status" value="1"/>
</dbReference>
<organism evidence="13 14">
    <name type="scientific">Heterostelium pallidum (strain ATCC 26659 / Pp 5 / PN500)</name>
    <name type="common">Cellular slime mold</name>
    <name type="synonym">Polysphondylium pallidum</name>
    <dbReference type="NCBI Taxonomy" id="670386"/>
    <lineage>
        <taxon>Eukaryota</taxon>
        <taxon>Amoebozoa</taxon>
        <taxon>Evosea</taxon>
        <taxon>Eumycetozoa</taxon>
        <taxon>Dictyostelia</taxon>
        <taxon>Acytosteliales</taxon>
        <taxon>Acytosteliaceae</taxon>
        <taxon>Heterostelium</taxon>
    </lineage>
</organism>
<reference evidence="13 14" key="1">
    <citation type="journal article" date="2011" name="Genome Res.">
        <title>Phylogeny-wide analysis of social amoeba genomes highlights ancient origins for complex intercellular communication.</title>
        <authorList>
            <person name="Heidel A.J."/>
            <person name="Lawal H.M."/>
            <person name="Felder M."/>
            <person name="Schilde C."/>
            <person name="Helps N.R."/>
            <person name="Tunggal B."/>
            <person name="Rivero F."/>
            <person name="John U."/>
            <person name="Schleicher M."/>
            <person name="Eichinger L."/>
            <person name="Platzer M."/>
            <person name="Noegel A.A."/>
            <person name="Schaap P."/>
            <person name="Gloeckner G."/>
        </authorList>
    </citation>
    <scope>NUCLEOTIDE SEQUENCE [LARGE SCALE GENOMIC DNA]</scope>
    <source>
        <strain evidence="14">ATCC 26659 / Pp 5 / PN500</strain>
    </source>
</reference>
<comment type="subunit">
    <text evidence="2">G proteins are composed of 3 units; alpha, beta and gamma. The alpha chain contains the guanine nucleotide binding site.</text>
</comment>
<dbReference type="GO" id="GO:0005834">
    <property type="term" value="C:heterotrimeric G-protein complex"/>
    <property type="evidence" value="ECO:0007669"/>
    <property type="project" value="TreeGrafter"/>
</dbReference>
<comment type="caution">
    <text evidence="13">The sequence shown here is derived from an EMBL/GenBank/DDBJ whole genome shotgun (WGS) entry which is preliminary data.</text>
</comment>
<evidence type="ECO:0000256" key="5">
    <source>
        <dbReference type="ARBA" id="ARBA00022741"/>
    </source>
</evidence>
<dbReference type="GO" id="GO:0005525">
    <property type="term" value="F:GTP binding"/>
    <property type="evidence" value="ECO:0007669"/>
    <property type="project" value="UniProtKB-KW"/>
</dbReference>
<proteinExistence type="inferred from homology"/>
<comment type="similarity">
    <text evidence="1">Belongs to the G-alpha family.</text>
</comment>
<accession>D3AYH4</accession>
<feature type="binding site" evidence="12">
    <location>
        <position position="181"/>
    </location>
    <ligand>
        <name>Mg(2+)</name>
        <dbReference type="ChEBI" id="CHEBI:18420"/>
    </ligand>
</feature>
<evidence type="ECO:0000313" key="14">
    <source>
        <dbReference type="Proteomes" id="UP000001396"/>
    </source>
</evidence>
<dbReference type="GO" id="GO:0003924">
    <property type="term" value="F:GTPase activity"/>
    <property type="evidence" value="ECO:0007669"/>
    <property type="project" value="InterPro"/>
</dbReference>
<dbReference type="EMBL" id="ADBJ01000004">
    <property type="protein sequence ID" value="EFA86001.1"/>
    <property type="molecule type" value="Genomic_DNA"/>
</dbReference>
<dbReference type="SUPFAM" id="SSF52540">
    <property type="entry name" value="P-loop containing nucleoside triphosphate hydrolases"/>
    <property type="match status" value="1"/>
</dbReference>
<keyword evidence="10" id="KW-0449">Lipoprotein</keyword>
<dbReference type="Proteomes" id="UP000001396">
    <property type="component" value="Unassembled WGS sequence"/>
</dbReference>
<dbReference type="GO" id="GO:0005737">
    <property type="term" value="C:cytoplasm"/>
    <property type="evidence" value="ECO:0007669"/>
    <property type="project" value="TreeGrafter"/>
</dbReference>
<dbReference type="GO" id="GO:0046872">
    <property type="term" value="F:metal ion binding"/>
    <property type="evidence" value="ECO:0007669"/>
    <property type="project" value="UniProtKB-KW"/>
</dbReference>
<dbReference type="PANTHER" id="PTHR10218">
    <property type="entry name" value="GTP-BINDING PROTEIN ALPHA SUBUNIT"/>
    <property type="match status" value="1"/>
</dbReference>
<dbReference type="FunCoup" id="D3AYH4">
    <property type="interactions" value="2"/>
</dbReference>
<dbReference type="InterPro" id="IPR011025">
    <property type="entry name" value="GproteinA_insert"/>
</dbReference>
<dbReference type="SUPFAM" id="SSF47895">
    <property type="entry name" value="Transducin (alpha subunit), insertion domain"/>
    <property type="match status" value="1"/>
</dbReference>
<name>D3AYH4_HETP5</name>
<evidence type="ECO:0000256" key="8">
    <source>
        <dbReference type="ARBA" id="ARBA00023139"/>
    </source>
</evidence>
<evidence type="ECO:0000256" key="9">
    <source>
        <dbReference type="ARBA" id="ARBA00023224"/>
    </source>
</evidence>
<dbReference type="STRING" id="670386.D3AYH4"/>
<feature type="binding site" evidence="11">
    <location>
        <begin position="43"/>
        <end position="48"/>
    </location>
    <ligand>
        <name>GTP</name>
        <dbReference type="ChEBI" id="CHEBI:37565"/>
    </ligand>
</feature>
<dbReference type="GeneID" id="31356764"/>
<keyword evidence="7 11" id="KW-0342">GTP-binding</keyword>
<evidence type="ECO:0000256" key="10">
    <source>
        <dbReference type="ARBA" id="ARBA00023288"/>
    </source>
</evidence>
<keyword evidence="6 12" id="KW-0460">Magnesium</keyword>
<dbReference type="InParanoid" id="D3AYH4"/>
<gene>
    <name evidence="13" type="primary">gpaH</name>
    <name evidence="13" type="ORF">PPL_01234</name>
</gene>